<dbReference type="InterPro" id="IPR009613">
    <property type="entry name" value="LMF"/>
</dbReference>
<keyword evidence="1" id="KW-1133">Transmembrane helix</keyword>
<feature type="transmembrane region" description="Helical" evidence="1">
    <location>
        <begin position="9"/>
        <end position="29"/>
    </location>
</feature>
<dbReference type="GO" id="GO:0051604">
    <property type="term" value="P:protein maturation"/>
    <property type="evidence" value="ECO:0007669"/>
    <property type="project" value="InterPro"/>
</dbReference>
<feature type="non-terminal residue" evidence="2">
    <location>
        <position position="103"/>
    </location>
</feature>
<dbReference type="AlphaFoldDB" id="E4Y3P1"/>
<organism evidence="2">
    <name type="scientific">Oikopleura dioica</name>
    <name type="common">Tunicate</name>
    <dbReference type="NCBI Taxonomy" id="34765"/>
    <lineage>
        <taxon>Eukaryota</taxon>
        <taxon>Metazoa</taxon>
        <taxon>Chordata</taxon>
        <taxon>Tunicata</taxon>
        <taxon>Appendicularia</taxon>
        <taxon>Copelata</taxon>
        <taxon>Oikopleuridae</taxon>
        <taxon>Oikopleura</taxon>
    </lineage>
</organism>
<dbReference type="GO" id="GO:0005789">
    <property type="term" value="C:endoplasmic reticulum membrane"/>
    <property type="evidence" value="ECO:0007669"/>
    <property type="project" value="TreeGrafter"/>
</dbReference>
<sequence length="103" mass="11447">MVVKRISELTLQGASLIFFAAFSSLYFQIPGLYGPNGLLPVDELIPQSTQLDLGNFWANPNLFIFSKRLGFSVCEFMEILTLFGIFLSAAMALLKNIRGTFGF</sequence>
<evidence type="ECO:0000313" key="3">
    <source>
        <dbReference type="Proteomes" id="UP000001307"/>
    </source>
</evidence>
<gene>
    <name evidence="2" type="ORF">GSOID_T00001602001</name>
</gene>
<evidence type="ECO:0000256" key="1">
    <source>
        <dbReference type="SAM" id="Phobius"/>
    </source>
</evidence>
<evidence type="ECO:0000313" key="2">
    <source>
        <dbReference type="EMBL" id="CBY16437.1"/>
    </source>
</evidence>
<protein>
    <submittedName>
        <fullName evidence="2">Uncharacterized protein</fullName>
    </submittedName>
</protein>
<keyword evidence="3" id="KW-1185">Reference proteome</keyword>
<dbReference type="PANTHER" id="PTHR14463">
    <property type="entry name" value="LIPASE MATURATION FACTOR"/>
    <property type="match status" value="1"/>
</dbReference>
<dbReference type="EMBL" id="FN654218">
    <property type="protein sequence ID" value="CBY16437.1"/>
    <property type="molecule type" value="Genomic_DNA"/>
</dbReference>
<keyword evidence="1" id="KW-0812">Transmembrane</keyword>
<dbReference type="PANTHER" id="PTHR14463:SF5">
    <property type="entry name" value="LIPASE MATURATION FACTOR 2"/>
    <property type="match status" value="1"/>
</dbReference>
<dbReference type="Proteomes" id="UP000001307">
    <property type="component" value="Unassembled WGS sequence"/>
</dbReference>
<reference evidence="2" key="1">
    <citation type="journal article" date="2010" name="Science">
        <title>Plasticity of animal genome architecture unmasked by rapid evolution of a pelagic tunicate.</title>
        <authorList>
            <person name="Denoeud F."/>
            <person name="Henriet S."/>
            <person name="Mungpakdee S."/>
            <person name="Aury J.M."/>
            <person name="Da Silva C."/>
            <person name="Brinkmann H."/>
            <person name="Mikhaleva J."/>
            <person name="Olsen L.C."/>
            <person name="Jubin C."/>
            <person name="Canestro C."/>
            <person name="Bouquet J.M."/>
            <person name="Danks G."/>
            <person name="Poulain J."/>
            <person name="Campsteijn C."/>
            <person name="Adamski M."/>
            <person name="Cross I."/>
            <person name="Yadetie F."/>
            <person name="Muffato M."/>
            <person name="Louis A."/>
            <person name="Butcher S."/>
            <person name="Tsagkogeorga G."/>
            <person name="Konrad A."/>
            <person name="Singh S."/>
            <person name="Jensen M.F."/>
            <person name="Cong E.H."/>
            <person name="Eikeseth-Otteraa H."/>
            <person name="Noel B."/>
            <person name="Anthouard V."/>
            <person name="Porcel B.M."/>
            <person name="Kachouri-Lafond R."/>
            <person name="Nishino A."/>
            <person name="Ugolini M."/>
            <person name="Chourrout P."/>
            <person name="Nishida H."/>
            <person name="Aasland R."/>
            <person name="Huzurbazar S."/>
            <person name="Westhof E."/>
            <person name="Delsuc F."/>
            <person name="Lehrach H."/>
            <person name="Reinhardt R."/>
            <person name="Weissenbach J."/>
            <person name="Roy S.W."/>
            <person name="Artiguenave F."/>
            <person name="Postlethwait J.H."/>
            <person name="Manak J.R."/>
            <person name="Thompson E.M."/>
            <person name="Jaillon O."/>
            <person name="Du Pasquier L."/>
            <person name="Boudinot P."/>
            <person name="Liberles D.A."/>
            <person name="Volff J.N."/>
            <person name="Philippe H."/>
            <person name="Lenhard B."/>
            <person name="Roest Crollius H."/>
            <person name="Wincker P."/>
            <person name="Chourrout D."/>
        </authorList>
    </citation>
    <scope>NUCLEOTIDE SEQUENCE [LARGE SCALE GENOMIC DNA]</scope>
</reference>
<keyword evidence="1" id="KW-0472">Membrane</keyword>
<dbReference type="InParanoid" id="E4Y3P1"/>
<feature type="transmembrane region" description="Helical" evidence="1">
    <location>
        <begin position="69"/>
        <end position="94"/>
    </location>
</feature>
<dbReference type="OrthoDB" id="434126at2759"/>
<proteinExistence type="predicted"/>
<name>E4Y3P1_OIKDI</name>
<accession>E4Y3P1</accession>